<evidence type="ECO:0000313" key="2">
    <source>
        <dbReference type="EMBL" id="ONK56316.1"/>
    </source>
</evidence>
<proteinExistence type="predicted"/>
<feature type="region of interest" description="Disordered" evidence="1">
    <location>
        <begin position="1"/>
        <end position="23"/>
    </location>
</feature>
<name>A0A5P1E5P3_ASPOF</name>
<keyword evidence="3" id="KW-1185">Reference proteome</keyword>
<dbReference type="Gramene" id="ONK56316">
    <property type="protein sequence ID" value="ONK56316"/>
    <property type="gene ID" value="A4U43_C10F6740"/>
</dbReference>
<dbReference type="EMBL" id="CM007390">
    <property type="protein sequence ID" value="ONK56316.1"/>
    <property type="molecule type" value="Genomic_DNA"/>
</dbReference>
<evidence type="ECO:0000256" key="1">
    <source>
        <dbReference type="SAM" id="MobiDB-lite"/>
    </source>
</evidence>
<dbReference type="Proteomes" id="UP000243459">
    <property type="component" value="Chromosome 10"/>
</dbReference>
<dbReference type="Gene3D" id="3.30.830.10">
    <property type="entry name" value="Metalloenzyme, LuxS/M16 peptidase-like"/>
    <property type="match status" value="1"/>
</dbReference>
<organism evidence="2 3">
    <name type="scientific">Asparagus officinalis</name>
    <name type="common">Garden asparagus</name>
    <dbReference type="NCBI Taxonomy" id="4686"/>
    <lineage>
        <taxon>Eukaryota</taxon>
        <taxon>Viridiplantae</taxon>
        <taxon>Streptophyta</taxon>
        <taxon>Embryophyta</taxon>
        <taxon>Tracheophyta</taxon>
        <taxon>Spermatophyta</taxon>
        <taxon>Magnoliopsida</taxon>
        <taxon>Liliopsida</taxon>
        <taxon>Asparagales</taxon>
        <taxon>Asparagaceae</taxon>
        <taxon>Asparagoideae</taxon>
        <taxon>Asparagus</taxon>
    </lineage>
</organism>
<reference evidence="3" key="1">
    <citation type="journal article" date="2017" name="Nat. Commun.">
        <title>The asparagus genome sheds light on the origin and evolution of a young Y chromosome.</title>
        <authorList>
            <person name="Harkess A."/>
            <person name="Zhou J."/>
            <person name="Xu C."/>
            <person name="Bowers J.E."/>
            <person name="Van der Hulst R."/>
            <person name="Ayyampalayam S."/>
            <person name="Mercati F."/>
            <person name="Riccardi P."/>
            <person name="McKain M.R."/>
            <person name="Kakrana A."/>
            <person name="Tang H."/>
            <person name="Ray J."/>
            <person name="Groenendijk J."/>
            <person name="Arikit S."/>
            <person name="Mathioni S.M."/>
            <person name="Nakano M."/>
            <person name="Shan H."/>
            <person name="Telgmann-Rauber A."/>
            <person name="Kanno A."/>
            <person name="Yue Z."/>
            <person name="Chen H."/>
            <person name="Li W."/>
            <person name="Chen Y."/>
            <person name="Xu X."/>
            <person name="Zhang Y."/>
            <person name="Luo S."/>
            <person name="Chen H."/>
            <person name="Gao J."/>
            <person name="Mao Z."/>
            <person name="Pires J.C."/>
            <person name="Luo M."/>
            <person name="Kudrna D."/>
            <person name="Wing R.A."/>
            <person name="Meyers B.C."/>
            <person name="Yi K."/>
            <person name="Kong H."/>
            <person name="Lavrijsen P."/>
            <person name="Sunseri F."/>
            <person name="Falavigna A."/>
            <person name="Ye Y."/>
            <person name="Leebens-Mack J.H."/>
            <person name="Chen G."/>
        </authorList>
    </citation>
    <scope>NUCLEOTIDE SEQUENCE [LARGE SCALE GENOMIC DNA]</scope>
    <source>
        <strain evidence="3">cv. DH0086</strain>
    </source>
</reference>
<protein>
    <submittedName>
        <fullName evidence="2">Uncharacterized protein</fullName>
    </submittedName>
</protein>
<accession>A0A5P1E5P3</accession>
<sequence>MDSDFSIQKDQNDGVPATPEDPMKRKFRYFPGYLHPQKVSATREASSDINCYLPPPARLPSSVSRLYLFDMSKLEAKELRIIQKTNVINWYNMYLRSSSPQCRQLDVHVWQQWQQA</sequence>
<gene>
    <name evidence="2" type="ORF">A4U43_C10F6740</name>
</gene>
<evidence type="ECO:0000313" key="3">
    <source>
        <dbReference type="Proteomes" id="UP000243459"/>
    </source>
</evidence>
<dbReference type="AlphaFoldDB" id="A0A5P1E5P3"/>